<dbReference type="InterPro" id="IPR050797">
    <property type="entry name" value="Carb_Metab_Trans_Reg"/>
</dbReference>
<dbReference type="OrthoDB" id="2525765at2759"/>
<dbReference type="EMBL" id="JAACJM010000105">
    <property type="protein sequence ID" value="KAF5346168.1"/>
    <property type="molecule type" value="Genomic_DNA"/>
</dbReference>
<comment type="caution">
    <text evidence="4">The sequence shown here is derived from an EMBL/GenBank/DDBJ whole genome shotgun (WGS) entry which is preliminary data.</text>
</comment>
<dbReference type="PROSITE" id="PS00463">
    <property type="entry name" value="ZN2_CY6_FUNGAL_1"/>
    <property type="match status" value="1"/>
</dbReference>
<dbReference type="PANTHER" id="PTHR31668">
    <property type="entry name" value="GLUCOSE TRANSPORT TRANSCRIPTION REGULATOR RGT1-RELATED-RELATED"/>
    <property type="match status" value="1"/>
</dbReference>
<evidence type="ECO:0000259" key="3">
    <source>
        <dbReference type="PROSITE" id="PS50048"/>
    </source>
</evidence>
<name>A0A8H5FRM2_9AGAR</name>
<evidence type="ECO:0000313" key="4">
    <source>
        <dbReference type="EMBL" id="KAF5346168.1"/>
    </source>
</evidence>
<protein>
    <recommendedName>
        <fullName evidence="3">Zn(2)-C6 fungal-type domain-containing protein</fullName>
    </recommendedName>
</protein>
<dbReference type="GO" id="GO:0008270">
    <property type="term" value="F:zinc ion binding"/>
    <property type="evidence" value="ECO:0007669"/>
    <property type="project" value="InterPro"/>
</dbReference>
<dbReference type="AlphaFoldDB" id="A0A8H5FRM2"/>
<organism evidence="4 5">
    <name type="scientific">Tetrapyrgos nigripes</name>
    <dbReference type="NCBI Taxonomy" id="182062"/>
    <lineage>
        <taxon>Eukaryota</taxon>
        <taxon>Fungi</taxon>
        <taxon>Dikarya</taxon>
        <taxon>Basidiomycota</taxon>
        <taxon>Agaricomycotina</taxon>
        <taxon>Agaricomycetes</taxon>
        <taxon>Agaricomycetidae</taxon>
        <taxon>Agaricales</taxon>
        <taxon>Marasmiineae</taxon>
        <taxon>Marasmiaceae</taxon>
        <taxon>Tetrapyrgos</taxon>
    </lineage>
</organism>
<dbReference type="CDD" id="cd00067">
    <property type="entry name" value="GAL4"/>
    <property type="match status" value="1"/>
</dbReference>
<evidence type="ECO:0000313" key="5">
    <source>
        <dbReference type="Proteomes" id="UP000559256"/>
    </source>
</evidence>
<accession>A0A8H5FRM2</accession>
<sequence>MSPELSSNTLKPKKKPPACDHCKARRVLCHPQPYGKSCPRCAEKGVKCTTTPSIRRRRIQHEVAAGQRAANNEDISNEDHNHAMDVDAPFSQDQSLSQEPAYSPSLYTPEILLEDNTPTLSPAPSMASTISSTTGLPFVHTNFNFNAGPSKPAVSIQVQLPKHLIQDLFNAFVHTPYSHHPIIPYDRLRASLAVCDWQPSALTPEDSVLVHCILALTSLVSTDPFIIGREPLPPECNNILTTLHPVKSITSDLRDIGKRREGVCHQLRLEALRQAQVEGVAIHESPENAASCFLLDALDNQYDSSNAYGTAFARQARALAEAWYRHPQPSNSLFGTRKLSARWRSFIVFDAIAALHLDRPISFSPHDERVLCGHDSLSLKELASLLKQGCNGMQFYAYFPSIVFQMTRLVREVYENISGPYARRNPLNLQTVKTYFCSLNCLHEICETYSKKADLLAEQNKRQYFARQSILDAVSLGWTNLAYYFYKTIKSWLEQSSLSNSYARSNRITVNSVVGFQAGANGAVRSDIGVDETGDLGRNRPSANSLRAELETIFVDARVLACKAAVEFSKMVHNILSISRLVQVKLVGGHLKTWVQFLVDATDGRVMSVSEGAQTLERLRDGLRIAGFYCTDYIGLGEAMDSHISVLKASAAAAAREAAHNLHPTPVSNHVPLAEVAPMAGIGTGVSPYDPNPLVSGYGPVGWNYHAFGYELEGMNAIAVQYQDSDY</sequence>
<dbReference type="Gene3D" id="4.10.240.10">
    <property type="entry name" value="Zn(2)-C6 fungal-type DNA-binding domain"/>
    <property type="match status" value="1"/>
</dbReference>
<dbReference type="CDD" id="cd12148">
    <property type="entry name" value="fungal_TF_MHR"/>
    <property type="match status" value="1"/>
</dbReference>
<keyword evidence="5" id="KW-1185">Reference proteome</keyword>
<dbReference type="PROSITE" id="PS50048">
    <property type="entry name" value="ZN2_CY6_FUNGAL_2"/>
    <property type="match status" value="1"/>
</dbReference>
<gene>
    <name evidence="4" type="ORF">D9758_009924</name>
</gene>
<feature type="region of interest" description="Disordered" evidence="2">
    <location>
        <begin position="64"/>
        <end position="83"/>
    </location>
</feature>
<dbReference type="GO" id="GO:0000981">
    <property type="term" value="F:DNA-binding transcription factor activity, RNA polymerase II-specific"/>
    <property type="evidence" value="ECO:0007669"/>
    <property type="project" value="InterPro"/>
</dbReference>
<dbReference type="SUPFAM" id="SSF57701">
    <property type="entry name" value="Zn2/Cys6 DNA-binding domain"/>
    <property type="match status" value="1"/>
</dbReference>
<evidence type="ECO:0000256" key="2">
    <source>
        <dbReference type="SAM" id="MobiDB-lite"/>
    </source>
</evidence>
<evidence type="ECO:0000256" key="1">
    <source>
        <dbReference type="ARBA" id="ARBA00023242"/>
    </source>
</evidence>
<dbReference type="InterPro" id="IPR036864">
    <property type="entry name" value="Zn2-C6_fun-type_DNA-bd_sf"/>
</dbReference>
<dbReference type="InterPro" id="IPR001138">
    <property type="entry name" value="Zn2Cys6_DnaBD"/>
</dbReference>
<proteinExistence type="predicted"/>
<keyword evidence="1" id="KW-0539">Nucleus</keyword>
<feature type="domain" description="Zn(2)-C6 fungal-type" evidence="3">
    <location>
        <begin position="18"/>
        <end position="50"/>
    </location>
</feature>
<dbReference type="Proteomes" id="UP000559256">
    <property type="component" value="Unassembled WGS sequence"/>
</dbReference>
<reference evidence="4 5" key="1">
    <citation type="journal article" date="2020" name="ISME J.">
        <title>Uncovering the hidden diversity of litter-decomposition mechanisms in mushroom-forming fungi.</title>
        <authorList>
            <person name="Floudas D."/>
            <person name="Bentzer J."/>
            <person name="Ahren D."/>
            <person name="Johansson T."/>
            <person name="Persson P."/>
            <person name="Tunlid A."/>
        </authorList>
    </citation>
    <scope>NUCLEOTIDE SEQUENCE [LARGE SCALE GENOMIC DNA]</scope>
    <source>
        <strain evidence="4 5">CBS 291.85</strain>
    </source>
</reference>